<proteinExistence type="predicted"/>
<evidence type="ECO:0000313" key="3">
    <source>
        <dbReference type="Proteomes" id="UP000310200"/>
    </source>
</evidence>
<protein>
    <submittedName>
        <fullName evidence="2">Uncharacterized protein</fullName>
    </submittedName>
</protein>
<comment type="caution">
    <text evidence="2">The sequence shown here is derived from an EMBL/GenBank/DDBJ whole genome shotgun (WGS) entry which is preliminary data.</text>
</comment>
<dbReference type="EMBL" id="QBLH01002912">
    <property type="protein sequence ID" value="TGZ46241.1"/>
    <property type="molecule type" value="Genomic_DNA"/>
</dbReference>
<dbReference type="Proteomes" id="UP000310200">
    <property type="component" value="Unassembled WGS sequence"/>
</dbReference>
<gene>
    <name evidence="2" type="ORF">DBV15_10631</name>
</gene>
<organism evidence="2 3">
    <name type="scientific">Temnothorax longispinosus</name>
    <dbReference type="NCBI Taxonomy" id="300112"/>
    <lineage>
        <taxon>Eukaryota</taxon>
        <taxon>Metazoa</taxon>
        <taxon>Ecdysozoa</taxon>
        <taxon>Arthropoda</taxon>
        <taxon>Hexapoda</taxon>
        <taxon>Insecta</taxon>
        <taxon>Pterygota</taxon>
        <taxon>Neoptera</taxon>
        <taxon>Endopterygota</taxon>
        <taxon>Hymenoptera</taxon>
        <taxon>Apocrita</taxon>
        <taxon>Aculeata</taxon>
        <taxon>Formicoidea</taxon>
        <taxon>Formicidae</taxon>
        <taxon>Myrmicinae</taxon>
        <taxon>Temnothorax</taxon>
    </lineage>
</organism>
<evidence type="ECO:0000313" key="2">
    <source>
        <dbReference type="EMBL" id="TGZ46241.1"/>
    </source>
</evidence>
<reference evidence="2 3" key="1">
    <citation type="journal article" date="2019" name="Philos. Trans. R. Soc. Lond., B, Biol. Sci.">
        <title>Ant behaviour and brain gene expression of defending hosts depend on the ecological success of the intruding social parasite.</title>
        <authorList>
            <person name="Kaur R."/>
            <person name="Stoldt M."/>
            <person name="Jongepier E."/>
            <person name="Feldmeyer B."/>
            <person name="Menzel F."/>
            <person name="Bornberg-Bauer E."/>
            <person name="Foitzik S."/>
        </authorList>
    </citation>
    <scope>NUCLEOTIDE SEQUENCE [LARGE SCALE GENOMIC DNA]</scope>
    <source>
        <tissue evidence="2">Whole body</tissue>
    </source>
</reference>
<accession>A0A4S2KA81</accession>
<evidence type="ECO:0000256" key="1">
    <source>
        <dbReference type="SAM" id="MobiDB-lite"/>
    </source>
</evidence>
<keyword evidence="3" id="KW-1185">Reference proteome</keyword>
<dbReference type="AlphaFoldDB" id="A0A4S2KA81"/>
<feature type="region of interest" description="Disordered" evidence="1">
    <location>
        <begin position="59"/>
        <end position="120"/>
    </location>
</feature>
<sequence length="120" mass="12845">MIIVAAVPMKSTIPVGIARGTDFPLTSMIPLVRHDNARHHGKCRLITPSAISRYKVDGRRALKPPLGPASTSRAGSPPFRFTVSHRLSPGDATRPAAGHEAGGRASRAERLANARKPRPK</sequence>
<name>A0A4S2KA81_9HYME</name>